<feature type="domain" description="CN hydrolase" evidence="10">
    <location>
        <begin position="249"/>
        <end position="493"/>
    </location>
</feature>
<evidence type="ECO:0000256" key="9">
    <source>
        <dbReference type="HAMAP-Rule" id="MF_01148"/>
    </source>
</evidence>
<dbReference type="AlphaFoldDB" id="A0A5J6MSH4"/>
<gene>
    <name evidence="9 11" type="primary">lnt</name>
    <name evidence="11" type="ORF">FRZ44_53620</name>
</gene>
<evidence type="ECO:0000256" key="1">
    <source>
        <dbReference type="ARBA" id="ARBA00004651"/>
    </source>
</evidence>
<proteinExistence type="inferred from homology"/>
<dbReference type="GO" id="GO:0016410">
    <property type="term" value="F:N-acyltransferase activity"/>
    <property type="evidence" value="ECO:0007669"/>
    <property type="project" value="UniProtKB-UniRule"/>
</dbReference>
<dbReference type="KEGG" id="htq:FRZ44_53620"/>
<keyword evidence="3 9" id="KW-1003">Cell membrane</keyword>
<dbReference type="Pfam" id="PF00795">
    <property type="entry name" value="CN_hydrolase"/>
    <property type="match status" value="1"/>
</dbReference>
<dbReference type="Gene3D" id="3.60.110.10">
    <property type="entry name" value="Carbon-nitrogen hydrolase"/>
    <property type="match status" value="1"/>
</dbReference>
<dbReference type="EMBL" id="CP042906">
    <property type="protein sequence ID" value="QEX20047.1"/>
    <property type="molecule type" value="Genomic_DNA"/>
</dbReference>
<dbReference type="CDD" id="cd07571">
    <property type="entry name" value="ALP_N-acyl_transferase"/>
    <property type="match status" value="1"/>
</dbReference>
<evidence type="ECO:0000256" key="5">
    <source>
        <dbReference type="ARBA" id="ARBA00022692"/>
    </source>
</evidence>
<evidence type="ECO:0000256" key="4">
    <source>
        <dbReference type="ARBA" id="ARBA00022679"/>
    </source>
</evidence>
<dbReference type="InterPro" id="IPR004563">
    <property type="entry name" value="Apolipo_AcylTrfase"/>
</dbReference>
<dbReference type="GO" id="GO:0005886">
    <property type="term" value="C:plasma membrane"/>
    <property type="evidence" value="ECO:0007669"/>
    <property type="project" value="UniProtKB-SubCell"/>
</dbReference>
<dbReference type="GO" id="GO:0042158">
    <property type="term" value="P:lipoprotein biosynthetic process"/>
    <property type="evidence" value="ECO:0007669"/>
    <property type="project" value="UniProtKB-UniRule"/>
</dbReference>
<evidence type="ECO:0000313" key="12">
    <source>
        <dbReference type="Proteomes" id="UP000326202"/>
    </source>
</evidence>
<feature type="transmembrane region" description="Helical" evidence="9">
    <location>
        <begin position="104"/>
        <end position="128"/>
    </location>
</feature>
<dbReference type="EC" id="2.3.1.269" evidence="9"/>
<dbReference type="InterPro" id="IPR045378">
    <property type="entry name" value="LNT_N"/>
</dbReference>
<dbReference type="InterPro" id="IPR036526">
    <property type="entry name" value="C-N_Hydrolase_sf"/>
</dbReference>
<evidence type="ECO:0000313" key="11">
    <source>
        <dbReference type="EMBL" id="QEX20047.1"/>
    </source>
</evidence>
<sequence length="527" mass="56515">MTDDKDAPPWPMLGRLDARLAALTGWRRYLLLTVLGALGALALPPVHIVPAFCLGLWAIVWGIERAPSSRAAFATGWWVAFGYFLAGLYWVASAFLVDPVKFGWMIPFILGGLSALMAFFVGASAAAVRWLKLKGVAGVLALAVAWLFFEWVRSWLFSGFPWNLAGYVWAFSDGMNQFAALAGIWGLSLVTIVGLGLPALLARPAKNPRTVVLAVASGLTLLAAIWIGGAIRLSLAPPPASDGLHLRIVQADIPQTLKNDSDAAYRNVLRQVEMTRGTPGGEAARLVLWPEAAVPFLIDREPELRTALAGVVPPGGYLFTGSPRGEPQTGPLDQVWNSLVVLDEHATIRATFDKFHLVPLGEYVPLRRLFPFISKVTPGGMDFTAGAGPTTIHLPGIPAVGPVICYEVIFPHAIVNEADRPDWIVNLTNDGWFGITSGPYQHFASARLRAVEEGLPLVRAANTGISGIVDSYGRVIKELGLGEAGVLDGILPQPLTPTAYARGGDWNVLALGLIAALLALVCHKRKT</sequence>
<keyword evidence="8 9" id="KW-0012">Acyltransferase</keyword>
<comment type="function">
    <text evidence="9">Catalyzes the phospholipid dependent N-acylation of the N-terminal cysteine of apolipoprotein, the last step in lipoprotein maturation.</text>
</comment>
<feature type="transmembrane region" description="Helical" evidence="9">
    <location>
        <begin position="211"/>
        <end position="231"/>
    </location>
</feature>
<feature type="transmembrane region" description="Helical" evidence="9">
    <location>
        <begin position="29"/>
        <end position="59"/>
    </location>
</feature>
<name>A0A5J6MSH4_9PROT</name>
<feature type="transmembrane region" description="Helical" evidence="9">
    <location>
        <begin position="71"/>
        <end position="92"/>
    </location>
</feature>
<evidence type="ECO:0000256" key="3">
    <source>
        <dbReference type="ARBA" id="ARBA00022475"/>
    </source>
</evidence>
<accession>A0A5J6MSH4</accession>
<dbReference type="PROSITE" id="PS50263">
    <property type="entry name" value="CN_HYDROLASE"/>
    <property type="match status" value="1"/>
</dbReference>
<protein>
    <recommendedName>
        <fullName evidence="9">Apolipoprotein N-acyltransferase</fullName>
        <shortName evidence="9">ALP N-acyltransferase</shortName>
        <ecNumber evidence="9">2.3.1.269</ecNumber>
    </recommendedName>
</protein>
<comment type="pathway">
    <text evidence="9">Protein modification; lipoprotein biosynthesis (N-acyl transfer).</text>
</comment>
<keyword evidence="4 9" id="KW-0808">Transferase</keyword>
<dbReference type="PANTHER" id="PTHR38686:SF1">
    <property type="entry name" value="APOLIPOPROTEIN N-ACYLTRANSFERASE"/>
    <property type="match status" value="1"/>
</dbReference>
<feature type="transmembrane region" description="Helical" evidence="9">
    <location>
        <begin position="178"/>
        <end position="199"/>
    </location>
</feature>
<evidence type="ECO:0000256" key="2">
    <source>
        <dbReference type="ARBA" id="ARBA00010065"/>
    </source>
</evidence>
<dbReference type="HAMAP" id="MF_01148">
    <property type="entry name" value="Lnt"/>
    <property type="match status" value="1"/>
</dbReference>
<keyword evidence="6 9" id="KW-1133">Transmembrane helix</keyword>
<feature type="transmembrane region" description="Helical" evidence="9">
    <location>
        <begin position="135"/>
        <end position="158"/>
    </location>
</feature>
<keyword evidence="12" id="KW-1185">Reference proteome</keyword>
<keyword evidence="11" id="KW-0449">Lipoprotein</keyword>
<comment type="subcellular location">
    <subcellularLocation>
        <location evidence="1 9">Cell membrane</location>
        <topology evidence="1 9">Multi-pass membrane protein</topology>
    </subcellularLocation>
</comment>
<evidence type="ECO:0000259" key="10">
    <source>
        <dbReference type="PROSITE" id="PS50263"/>
    </source>
</evidence>
<dbReference type="InterPro" id="IPR003010">
    <property type="entry name" value="C-N_Hydrolase"/>
</dbReference>
<reference evidence="11 12" key="1">
    <citation type="submission" date="2019-08" db="EMBL/GenBank/DDBJ databases">
        <title>Hyperibacter terrae gen. nov., sp. nov. and Hyperibacter viscosus sp. nov., two new members in the family Rhodospirillaceae isolated from the rhizosphere of Hypericum perforatum.</title>
        <authorList>
            <person name="Noviana Z."/>
        </authorList>
    </citation>
    <scope>NUCLEOTIDE SEQUENCE [LARGE SCALE GENOMIC DNA]</scope>
    <source>
        <strain evidence="11 12">R5913</strain>
    </source>
</reference>
<dbReference type="Proteomes" id="UP000326202">
    <property type="component" value="Chromosome"/>
</dbReference>
<dbReference type="Pfam" id="PF20154">
    <property type="entry name" value="LNT_N"/>
    <property type="match status" value="1"/>
</dbReference>
<comment type="catalytic activity">
    <reaction evidence="9">
        <text>N-terminal S-1,2-diacyl-sn-glyceryl-L-cysteinyl-[lipoprotein] + a glycerophospholipid = N-acyl-S-1,2-diacyl-sn-glyceryl-L-cysteinyl-[lipoprotein] + a 2-acyl-sn-glycero-3-phospholipid + H(+)</text>
        <dbReference type="Rhea" id="RHEA:48228"/>
        <dbReference type="Rhea" id="RHEA-COMP:14681"/>
        <dbReference type="Rhea" id="RHEA-COMP:14684"/>
        <dbReference type="ChEBI" id="CHEBI:15378"/>
        <dbReference type="ChEBI" id="CHEBI:136912"/>
        <dbReference type="ChEBI" id="CHEBI:140656"/>
        <dbReference type="ChEBI" id="CHEBI:140657"/>
        <dbReference type="ChEBI" id="CHEBI:140660"/>
        <dbReference type="EC" id="2.3.1.269"/>
    </reaction>
</comment>
<evidence type="ECO:0000256" key="7">
    <source>
        <dbReference type="ARBA" id="ARBA00023136"/>
    </source>
</evidence>
<dbReference type="RefSeq" id="WP_225308465.1">
    <property type="nucleotide sequence ID" value="NZ_CP042906.1"/>
</dbReference>
<keyword evidence="5 9" id="KW-0812">Transmembrane</keyword>
<keyword evidence="7 9" id="KW-0472">Membrane</keyword>
<dbReference type="UniPathway" id="UPA00666"/>
<dbReference type="NCBIfam" id="TIGR00546">
    <property type="entry name" value="lnt"/>
    <property type="match status" value="1"/>
</dbReference>
<dbReference type="SUPFAM" id="SSF56317">
    <property type="entry name" value="Carbon-nitrogen hydrolase"/>
    <property type="match status" value="1"/>
</dbReference>
<evidence type="ECO:0000256" key="8">
    <source>
        <dbReference type="ARBA" id="ARBA00023315"/>
    </source>
</evidence>
<comment type="similarity">
    <text evidence="2 9">Belongs to the CN hydrolase family. Apolipoprotein N-acyltransferase subfamily.</text>
</comment>
<organism evidence="11 12">
    <name type="scientific">Hypericibacter terrae</name>
    <dbReference type="NCBI Taxonomy" id="2602015"/>
    <lineage>
        <taxon>Bacteria</taxon>
        <taxon>Pseudomonadati</taxon>
        <taxon>Pseudomonadota</taxon>
        <taxon>Alphaproteobacteria</taxon>
        <taxon>Rhodospirillales</taxon>
        <taxon>Dongiaceae</taxon>
        <taxon>Hypericibacter</taxon>
    </lineage>
</organism>
<evidence type="ECO:0000256" key="6">
    <source>
        <dbReference type="ARBA" id="ARBA00022989"/>
    </source>
</evidence>
<dbReference type="PANTHER" id="PTHR38686">
    <property type="entry name" value="APOLIPOPROTEIN N-ACYLTRANSFERASE"/>
    <property type="match status" value="1"/>
</dbReference>